<proteinExistence type="predicted"/>
<evidence type="ECO:0000313" key="4">
    <source>
        <dbReference type="Proteomes" id="UP000251431"/>
    </source>
</evidence>
<dbReference type="PROSITE" id="PS50994">
    <property type="entry name" value="INTEGRASE"/>
    <property type="match status" value="1"/>
</dbReference>
<sequence length="205" mass="24363">MSILLEATKFPKATYMYWQKRFDRENPDEEIKRVISEIFVENHGNYGYRRIDNELRNRGIVVNHKKIQRIKQKLGLQSVKFTRKSRKYSTYKGNVGTVEKNRIHRRFHTSIPHQKLTTDTSEFKYFVTGEDGKVTIKKAYLDAFLDMFNGEIISYRLSERPNAQAIHDAQLEAIERTSDCPFRRTFHSDRGWAYQMTIRKSTETQ</sequence>
<accession>A0A2X1AD87</accession>
<reference evidence="3 4" key="1">
    <citation type="submission" date="2018-06" db="EMBL/GenBank/DDBJ databases">
        <authorList>
            <consortium name="Pathogen Informatics"/>
            <person name="Doyle S."/>
        </authorList>
    </citation>
    <scope>NUCLEOTIDE SEQUENCE [LARGE SCALE GENOMIC DNA]</scope>
    <source>
        <strain evidence="3 4">NCTC7582</strain>
    </source>
</reference>
<dbReference type="InterPro" id="IPR001584">
    <property type="entry name" value="Integrase_cat-core"/>
</dbReference>
<dbReference type="AlphaFoldDB" id="A0A2X1AD87"/>
<dbReference type="Gene3D" id="3.30.420.10">
    <property type="entry name" value="Ribonuclease H-like superfamily/Ribonuclease H"/>
    <property type="match status" value="1"/>
</dbReference>
<evidence type="ECO:0000259" key="2">
    <source>
        <dbReference type="PROSITE" id="PS50994"/>
    </source>
</evidence>
<dbReference type="GO" id="GO:0003676">
    <property type="term" value="F:nucleic acid binding"/>
    <property type="evidence" value="ECO:0007669"/>
    <property type="project" value="InterPro"/>
</dbReference>
<dbReference type="Proteomes" id="UP000251431">
    <property type="component" value="Unassembled WGS sequence"/>
</dbReference>
<dbReference type="Pfam" id="PF00665">
    <property type="entry name" value="rve"/>
    <property type="match status" value="1"/>
</dbReference>
<evidence type="ECO:0000313" key="3">
    <source>
        <dbReference type="EMBL" id="SPU38632.1"/>
    </source>
</evidence>
<dbReference type="InterPro" id="IPR036397">
    <property type="entry name" value="RNaseH_sf"/>
</dbReference>
<comment type="function">
    <text evidence="1">Involved in the transposition of the insertion sequence.</text>
</comment>
<name>A0A2X1AD87_9BACI</name>
<dbReference type="SUPFAM" id="SSF53098">
    <property type="entry name" value="Ribonuclease H-like"/>
    <property type="match status" value="1"/>
</dbReference>
<organism evidence="3 4">
    <name type="scientific">Lysinibacillus capsici</name>
    <dbReference type="NCBI Taxonomy" id="2115968"/>
    <lineage>
        <taxon>Bacteria</taxon>
        <taxon>Bacillati</taxon>
        <taxon>Bacillota</taxon>
        <taxon>Bacilli</taxon>
        <taxon>Bacillales</taxon>
        <taxon>Bacillaceae</taxon>
        <taxon>Lysinibacillus</taxon>
    </lineage>
</organism>
<dbReference type="InterPro" id="IPR025948">
    <property type="entry name" value="HTH-like_dom"/>
</dbReference>
<dbReference type="GO" id="GO:0015074">
    <property type="term" value="P:DNA integration"/>
    <property type="evidence" value="ECO:0007669"/>
    <property type="project" value="InterPro"/>
</dbReference>
<dbReference type="EMBL" id="UAQE01000004">
    <property type="protein sequence ID" value="SPU38632.1"/>
    <property type="molecule type" value="Genomic_DNA"/>
</dbReference>
<gene>
    <name evidence="3" type="ORF">NCTC7582_04595</name>
</gene>
<evidence type="ECO:0000256" key="1">
    <source>
        <dbReference type="ARBA" id="ARBA00002286"/>
    </source>
</evidence>
<protein>
    <submittedName>
        <fullName evidence="3">Integrase catalytic subunit</fullName>
    </submittedName>
</protein>
<feature type="domain" description="Integrase catalytic" evidence="2">
    <location>
        <begin position="108"/>
        <end position="205"/>
    </location>
</feature>
<dbReference type="Pfam" id="PF13276">
    <property type="entry name" value="HTH_21"/>
    <property type="match status" value="1"/>
</dbReference>
<dbReference type="PANTHER" id="PTHR46889">
    <property type="entry name" value="TRANSPOSASE INSF FOR INSERTION SEQUENCE IS3B-RELATED"/>
    <property type="match status" value="1"/>
</dbReference>
<dbReference type="InterPro" id="IPR050900">
    <property type="entry name" value="Transposase_IS3/IS150/IS904"/>
</dbReference>
<dbReference type="PANTHER" id="PTHR46889:SF4">
    <property type="entry name" value="TRANSPOSASE INSO FOR INSERTION SEQUENCE ELEMENT IS911B-RELATED"/>
    <property type="match status" value="1"/>
</dbReference>
<dbReference type="InterPro" id="IPR012337">
    <property type="entry name" value="RNaseH-like_sf"/>
</dbReference>